<keyword evidence="2" id="KW-0813">Transport</keyword>
<dbReference type="Gene3D" id="1.10.3720.10">
    <property type="entry name" value="MetI-like"/>
    <property type="match status" value="1"/>
</dbReference>
<dbReference type="CDD" id="cd06261">
    <property type="entry name" value="TM_PBP2"/>
    <property type="match status" value="1"/>
</dbReference>
<evidence type="ECO:0000256" key="1">
    <source>
        <dbReference type="ARBA" id="ARBA00004651"/>
    </source>
</evidence>
<gene>
    <name evidence="9" type="ORF">BC351_14710</name>
</gene>
<dbReference type="PANTHER" id="PTHR30193">
    <property type="entry name" value="ABC TRANSPORTER PERMEASE PROTEIN"/>
    <property type="match status" value="1"/>
</dbReference>
<organism evidence="9 10">
    <name type="scientific">Paenibacillus ferrarius</name>
    <dbReference type="NCBI Taxonomy" id="1469647"/>
    <lineage>
        <taxon>Bacteria</taxon>
        <taxon>Bacillati</taxon>
        <taxon>Bacillota</taxon>
        <taxon>Bacilli</taxon>
        <taxon>Bacillales</taxon>
        <taxon>Paenibacillaceae</taxon>
        <taxon>Paenibacillus</taxon>
    </lineage>
</organism>
<dbReference type="GO" id="GO:0005886">
    <property type="term" value="C:plasma membrane"/>
    <property type="evidence" value="ECO:0007669"/>
    <property type="project" value="UniProtKB-SubCell"/>
</dbReference>
<evidence type="ECO:0000256" key="2">
    <source>
        <dbReference type="ARBA" id="ARBA00022448"/>
    </source>
</evidence>
<dbReference type="InterPro" id="IPR000515">
    <property type="entry name" value="MetI-like"/>
</dbReference>
<keyword evidence="4 7" id="KW-0812">Transmembrane</keyword>
<accession>A0A1V4H678</accession>
<feature type="transmembrane region" description="Helical" evidence="7">
    <location>
        <begin position="105"/>
        <end position="125"/>
    </location>
</feature>
<comment type="subcellular location">
    <subcellularLocation>
        <location evidence="1">Cell membrane</location>
        <topology evidence="1">Multi-pass membrane protein</topology>
    </subcellularLocation>
</comment>
<evidence type="ECO:0000256" key="5">
    <source>
        <dbReference type="ARBA" id="ARBA00022989"/>
    </source>
</evidence>
<proteinExistence type="predicted"/>
<evidence type="ECO:0000256" key="4">
    <source>
        <dbReference type="ARBA" id="ARBA00022692"/>
    </source>
</evidence>
<dbReference type="Proteomes" id="UP000190626">
    <property type="component" value="Unassembled WGS sequence"/>
</dbReference>
<dbReference type="EMBL" id="MBTG01000073">
    <property type="protein sequence ID" value="OPH46729.1"/>
    <property type="molecule type" value="Genomic_DNA"/>
</dbReference>
<dbReference type="InterPro" id="IPR051393">
    <property type="entry name" value="ABC_transporter_permease"/>
</dbReference>
<keyword evidence="6 7" id="KW-0472">Membrane</keyword>
<dbReference type="RefSeq" id="WP_079421497.1">
    <property type="nucleotide sequence ID" value="NZ_MBTG01000073.1"/>
</dbReference>
<name>A0A1V4H678_9BACL</name>
<evidence type="ECO:0000313" key="9">
    <source>
        <dbReference type="EMBL" id="OPH46729.1"/>
    </source>
</evidence>
<dbReference type="OrthoDB" id="9809173at2"/>
<sequence>MLNKAFRLNAGPVLRYMVPILIVYIFIVIVPLVISLYYSVMNFNNTKFVGLENYVHLAKDHDFWLSYRNNMVIVLFCVLGQVGIAFFLSALLNSKFLLMRNIHRIAIFLPVVLAPVVTGYIWSLIYNYRFGLLNWLLKLVGYAPVTWLDKPNIVLYAVSVPLIWQFIGLYMIIFLAGMQNISKDIFESAEIDGANWLQRTFLITLPLMKNTIRVALIFCVSGTMKVFDHIYVMTGGGPGTSSMVMAQYAYNNAFTMAKINYGNAISIGMLILSGCTLLVMFKLMDGGKKHAD</sequence>
<evidence type="ECO:0000259" key="8">
    <source>
        <dbReference type="PROSITE" id="PS50928"/>
    </source>
</evidence>
<dbReference type="InterPro" id="IPR035906">
    <property type="entry name" value="MetI-like_sf"/>
</dbReference>
<dbReference type="PANTHER" id="PTHR30193:SF37">
    <property type="entry name" value="INNER MEMBRANE ABC TRANSPORTER PERMEASE PROTEIN YCJO"/>
    <property type="match status" value="1"/>
</dbReference>
<keyword evidence="5 7" id="KW-1133">Transmembrane helix</keyword>
<feature type="transmembrane region" description="Helical" evidence="7">
    <location>
        <begin position="261"/>
        <end position="281"/>
    </location>
</feature>
<feature type="domain" description="ABC transmembrane type-1" evidence="8">
    <location>
        <begin position="67"/>
        <end position="282"/>
    </location>
</feature>
<keyword evidence="10" id="KW-1185">Reference proteome</keyword>
<evidence type="ECO:0000256" key="3">
    <source>
        <dbReference type="ARBA" id="ARBA00022475"/>
    </source>
</evidence>
<evidence type="ECO:0000256" key="7">
    <source>
        <dbReference type="SAM" id="Phobius"/>
    </source>
</evidence>
<dbReference type="SUPFAM" id="SSF161098">
    <property type="entry name" value="MetI-like"/>
    <property type="match status" value="1"/>
</dbReference>
<feature type="transmembrane region" description="Helical" evidence="7">
    <location>
        <begin position="21"/>
        <end position="40"/>
    </location>
</feature>
<reference evidence="10" key="1">
    <citation type="submission" date="2016-07" db="EMBL/GenBank/DDBJ databases">
        <authorList>
            <person name="Florea S."/>
            <person name="Webb J.S."/>
            <person name="Jaromczyk J."/>
            <person name="Schardl C.L."/>
        </authorList>
    </citation>
    <scope>NUCLEOTIDE SEQUENCE [LARGE SCALE GENOMIC DNA]</scope>
    <source>
        <strain evidence="10">CY1</strain>
    </source>
</reference>
<dbReference type="PROSITE" id="PS50928">
    <property type="entry name" value="ABC_TM1"/>
    <property type="match status" value="1"/>
</dbReference>
<dbReference type="AlphaFoldDB" id="A0A1V4H678"/>
<evidence type="ECO:0000313" key="10">
    <source>
        <dbReference type="Proteomes" id="UP000190626"/>
    </source>
</evidence>
<dbReference type="GO" id="GO:0055085">
    <property type="term" value="P:transmembrane transport"/>
    <property type="evidence" value="ECO:0007669"/>
    <property type="project" value="InterPro"/>
</dbReference>
<feature type="transmembrane region" description="Helical" evidence="7">
    <location>
        <begin position="153"/>
        <end position="176"/>
    </location>
</feature>
<evidence type="ECO:0000256" key="6">
    <source>
        <dbReference type="ARBA" id="ARBA00023136"/>
    </source>
</evidence>
<comment type="caution">
    <text evidence="9">The sequence shown here is derived from an EMBL/GenBank/DDBJ whole genome shotgun (WGS) entry which is preliminary data.</text>
</comment>
<keyword evidence="3" id="KW-1003">Cell membrane</keyword>
<protein>
    <submittedName>
        <fullName evidence="9">ABC transporter permease</fullName>
    </submittedName>
</protein>
<feature type="transmembrane region" description="Helical" evidence="7">
    <location>
        <begin position="71"/>
        <end position="93"/>
    </location>
</feature>
<dbReference type="STRING" id="1469647.BC351_14710"/>